<dbReference type="InterPro" id="IPR013321">
    <property type="entry name" value="Arc_rbn_hlx_hlx"/>
</dbReference>
<evidence type="ECO:0000313" key="1">
    <source>
        <dbReference type="EMBL" id="QDV81392.1"/>
    </source>
</evidence>
<accession>A0ABX5XI11</accession>
<dbReference type="Proteomes" id="UP000318081">
    <property type="component" value="Chromosome"/>
</dbReference>
<keyword evidence="2" id="KW-1185">Reference proteome</keyword>
<evidence type="ECO:0000313" key="2">
    <source>
        <dbReference type="Proteomes" id="UP000318081"/>
    </source>
</evidence>
<protein>
    <submittedName>
        <fullName evidence="1">Uncharacterized protein</fullName>
    </submittedName>
</protein>
<dbReference type="EMBL" id="CP036432">
    <property type="protein sequence ID" value="QDV81392.1"/>
    <property type="molecule type" value="Genomic_DNA"/>
</dbReference>
<reference evidence="1 2" key="1">
    <citation type="submission" date="2019-02" db="EMBL/GenBank/DDBJ databases">
        <title>Deep-cultivation of Planctomycetes and their phenomic and genomic characterization uncovers novel biology.</title>
        <authorList>
            <person name="Wiegand S."/>
            <person name="Jogler M."/>
            <person name="Boedeker C."/>
            <person name="Pinto D."/>
            <person name="Vollmers J."/>
            <person name="Rivas-Marin E."/>
            <person name="Kohn T."/>
            <person name="Peeters S.H."/>
            <person name="Heuer A."/>
            <person name="Rast P."/>
            <person name="Oberbeckmann S."/>
            <person name="Bunk B."/>
            <person name="Jeske O."/>
            <person name="Meyerdierks A."/>
            <person name="Storesund J.E."/>
            <person name="Kallscheuer N."/>
            <person name="Luecker S."/>
            <person name="Lage O.M."/>
            <person name="Pohl T."/>
            <person name="Merkel B.J."/>
            <person name="Hornburger P."/>
            <person name="Mueller R.-W."/>
            <person name="Bruemmer F."/>
            <person name="Labrenz M."/>
            <person name="Spormann A.M."/>
            <person name="Op den Camp H."/>
            <person name="Overmann J."/>
            <person name="Amann R."/>
            <person name="Jetten M.S.M."/>
            <person name="Mascher T."/>
            <person name="Medema M.H."/>
            <person name="Devos D.P."/>
            <person name="Kaster A.-K."/>
            <person name="Ovreas L."/>
            <person name="Rohde M."/>
            <person name="Galperin M.Y."/>
            <person name="Jogler C."/>
        </authorList>
    </citation>
    <scope>NUCLEOTIDE SEQUENCE [LARGE SCALE GENOMIC DNA]</scope>
    <source>
        <strain evidence="1 2">TBK1r</strain>
    </source>
</reference>
<sequence>MSKKITFPTRHAGTASADKWVQQTNVDRTMPKEKPKRLTIDLAPKLHRKLKLHCVTEDIEIATFIRGLIESRLECSPGVTVHQNRCRRGVYRGGFCFVSPNGENSCPDPKLPRFGRNGCVDLIARE</sequence>
<dbReference type="SUPFAM" id="SSF47598">
    <property type="entry name" value="Ribbon-helix-helix"/>
    <property type="match status" value="1"/>
</dbReference>
<dbReference type="Gene3D" id="1.10.1220.10">
    <property type="entry name" value="Met repressor-like"/>
    <property type="match status" value="1"/>
</dbReference>
<proteinExistence type="predicted"/>
<organism evidence="1 2">
    <name type="scientific">Stieleria magnilauensis</name>
    <dbReference type="NCBI Taxonomy" id="2527963"/>
    <lineage>
        <taxon>Bacteria</taxon>
        <taxon>Pseudomonadati</taxon>
        <taxon>Planctomycetota</taxon>
        <taxon>Planctomycetia</taxon>
        <taxon>Pirellulales</taxon>
        <taxon>Pirellulaceae</taxon>
        <taxon>Stieleria</taxon>
    </lineage>
</organism>
<name>A0ABX5XI11_9BACT</name>
<dbReference type="InterPro" id="IPR010985">
    <property type="entry name" value="Ribbon_hlx_hlx"/>
</dbReference>
<gene>
    <name evidence="1" type="ORF">TBK1r_03070</name>
</gene>